<keyword evidence="3" id="KW-1185">Reference proteome</keyword>
<reference evidence="3" key="1">
    <citation type="journal article" date="2010" name="Genome Biol.">
        <title>Genome sequence of the necrotrophic plant pathogen Pythium ultimum reveals original pathogenicity mechanisms and effector repertoire.</title>
        <authorList>
            <person name="Levesque C.A."/>
            <person name="Brouwer H."/>
            <person name="Cano L."/>
            <person name="Hamilton J.P."/>
            <person name="Holt C."/>
            <person name="Huitema E."/>
            <person name="Raffaele S."/>
            <person name="Robideau G.P."/>
            <person name="Thines M."/>
            <person name="Win J."/>
            <person name="Zerillo M.M."/>
            <person name="Beakes G.W."/>
            <person name="Boore J.L."/>
            <person name="Busam D."/>
            <person name="Dumas B."/>
            <person name="Ferriera S."/>
            <person name="Fuerstenberg S.I."/>
            <person name="Gachon C.M."/>
            <person name="Gaulin E."/>
            <person name="Govers F."/>
            <person name="Grenville-Briggs L."/>
            <person name="Horner N."/>
            <person name="Hostetler J."/>
            <person name="Jiang R.H."/>
            <person name="Johnson J."/>
            <person name="Krajaejun T."/>
            <person name="Lin H."/>
            <person name="Meijer H.J."/>
            <person name="Moore B."/>
            <person name="Morris P."/>
            <person name="Phuntmart V."/>
            <person name="Puiu D."/>
            <person name="Shetty J."/>
            <person name="Stajich J.E."/>
            <person name="Tripathy S."/>
            <person name="Wawra S."/>
            <person name="van West P."/>
            <person name="Whitty B.R."/>
            <person name="Coutinho P.M."/>
            <person name="Henrissat B."/>
            <person name="Martin F."/>
            <person name="Thomas P.D."/>
            <person name="Tyler B.M."/>
            <person name="De Vries R.P."/>
            <person name="Kamoun S."/>
            <person name="Yandell M."/>
            <person name="Tisserat N."/>
            <person name="Buell C.R."/>
        </authorList>
    </citation>
    <scope>NUCLEOTIDE SEQUENCE</scope>
    <source>
        <strain evidence="3">DAOM:BR144</strain>
    </source>
</reference>
<dbReference type="CDD" id="cd00143">
    <property type="entry name" value="PP2Cc"/>
    <property type="match status" value="1"/>
</dbReference>
<protein>
    <recommendedName>
        <fullName evidence="1">PPM-type phosphatase domain-containing protein</fullName>
    </recommendedName>
</protein>
<evidence type="ECO:0000259" key="1">
    <source>
        <dbReference type="PROSITE" id="PS51746"/>
    </source>
</evidence>
<feature type="domain" description="PPM-type phosphatase" evidence="1">
    <location>
        <begin position="65"/>
        <end position="377"/>
    </location>
</feature>
<dbReference type="STRING" id="431595.K3WGS4"/>
<proteinExistence type="predicted"/>
<evidence type="ECO:0000313" key="3">
    <source>
        <dbReference type="Proteomes" id="UP000019132"/>
    </source>
</evidence>
<dbReference type="eggNOG" id="KOG0700">
    <property type="taxonomic scope" value="Eukaryota"/>
</dbReference>
<dbReference type="GO" id="GO:0004722">
    <property type="term" value="F:protein serine/threonine phosphatase activity"/>
    <property type="evidence" value="ECO:0007669"/>
    <property type="project" value="InterPro"/>
</dbReference>
<accession>K3WGS4</accession>
<name>K3WGS4_GLOUD</name>
<dbReference type="PROSITE" id="PS51746">
    <property type="entry name" value="PPM_2"/>
    <property type="match status" value="1"/>
</dbReference>
<dbReference type="PANTHER" id="PTHR47992">
    <property type="entry name" value="PROTEIN PHOSPHATASE"/>
    <property type="match status" value="1"/>
</dbReference>
<sequence>MSGGGSDVARITPAQCNAQHAPTVSGGGAEFVKGSSSPILQLESEHFAKLEHPLAKRFSCATYKSNAPSEDRFNIQSTANGDVCAAIFDGHGGWQVAEFVRKTLIGNIEKELRPTEQQHASPSEVTLAIQRAFGRTDREFMVQIAPAFHAGFGTVARCGSCALVALVREGTLHVANAGDSRAVLGRTDPSDDEKLLAVPLSKDQNAMAAFEQAKLKLEHPSEPEPFVCRTPNSCYVKNALQPTRAFGDFPLKYAEFNGPAYVDGDRSAGHHFPEPFSPPYITVVPEITSIPIKSDDKFVILGSDGLWDFVSNGEAVDVVRAQVARGEYDSAARALVDRTLQNAAAKANLTYEELLKLPPGNDRRPLHDDTTVIVLFF</sequence>
<organism evidence="2 3">
    <name type="scientific">Globisporangium ultimum (strain ATCC 200006 / CBS 805.95 / DAOM BR144)</name>
    <name type="common">Pythium ultimum</name>
    <dbReference type="NCBI Taxonomy" id="431595"/>
    <lineage>
        <taxon>Eukaryota</taxon>
        <taxon>Sar</taxon>
        <taxon>Stramenopiles</taxon>
        <taxon>Oomycota</taxon>
        <taxon>Peronosporomycetes</taxon>
        <taxon>Pythiales</taxon>
        <taxon>Pythiaceae</taxon>
        <taxon>Globisporangium</taxon>
    </lineage>
</organism>
<reference evidence="2" key="3">
    <citation type="submission" date="2015-02" db="UniProtKB">
        <authorList>
            <consortium name="EnsemblProtists"/>
        </authorList>
    </citation>
    <scope>IDENTIFICATION</scope>
    <source>
        <strain evidence="2">DAOM BR144</strain>
    </source>
</reference>
<dbReference type="OMA" id="ANEPCED"/>
<dbReference type="Gene3D" id="3.60.40.10">
    <property type="entry name" value="PPM-type phosphatase domain"/>
    <property type="match status" value="1"/>
</dbReference>
<dbReference type="InterPro" id="IPR015655">
    <property type="entry name" value="PP2C"/>
</dbReference>
<dbReference type="EMBL" id="GL376567">
    <property type="status" value="NOT_ANNOTATED_CDS"/>
    <property type="molecule type" value="Genomic_DNA"/>
</dbReference>
<dbReference type="HOGENOM" id="CLU_048367_0_0_1"/>
<dbReference type="InterPro" id="IPR036457">
    <property type="entry name" value="PPM-type-like_dom_sf"/>
</dbReference>
<dbReference type="VEuPathDB" id="FungiDB:PYU1_G004155"/>
<dbReference type="EnsemblProtists" id="PYU1_T004165">
    <property type="protein sequence ID" value="PYU1_T004165"/>
    <property type="gene ID" value="PYU1_G004155"/>
</dbReference>
<dbReference type="Pfam" id="PF00481">
    <property type="entry name" value="PP2C"/>
    <property type="match status" value="1"/>
</dbReference>
<reference evidence="3" key="2">
    <citation type="submission" date="2010-04" db="EMBL/GenBank/DDBJ databases">
        <authorList>
            <person name="Buell R."/>
            <person name="Hamilton J."/>
            <person name="Hostetler J."/>
        </authorList>
    </citation>
    <scope>NUCLEOTIDE SEQUENCE [LARGE SCALE GENOMIC DNA]</scope>
    <source>
        <strain evidence="3">DAOM:BR144</strain>
    </source>
</reference>
<dbReference type="AlphaFoldDB" id="K3WGS4"/>
<dbReference type="InterPro" id="IPR001932">
    <property type="entry name" value="PPM-type_phosphatase-like_dom"/>
</dbReference>
<dbReference type="SUPFAM" id="SSF81606">
    <property type="entry name" value="PP2C-like"/>
    <property type="match status" value="1"/>
</dbReference>
<evidence type="ECO:0000313" key="2">
    <source>
        <dbReference type="EnsemblProtists" id="PYU1_T004165"/>
    </source>
</evidence>
<dbReference type="InParanoid" id="K3WGS4"/>
<dbReference type="Proteomes" id="UP000019132">
    <property type="component" value="Unassembled WGS sequence"/>
</dbReference>
<dbReference type="SMART" id="SM00332">
    <property type="entry name" value="PP2Cc"/>
    <property type="match status" value="1"/>
</dbReference>